<dbReference type="GO" id="GO:0008893">
    <property type="term" value="F:guanosine-3',5'-bis(diphosphate) 3'-diphosphatase activity"/>
    <property type="evidence" value="ECO:0007669"/>
    <property type="project" value="TreeGrafter"/>
</dbReference>
<accession>A0A2N5XPQ4</accession>
<reference evidence="4 5" key="1">
    <citation type="submission" date="2018-01" db="EMBL/GenBank/DDBJ databases">
        <title>The draft genome sequence of Cohaesibacter sp. H1304.</title>
        <authorList>
            <person name="Wang N.-N."/>
            <person name="Du Z.-J."/>
        </authorList>
    </citation>
    <scope>NUCLEOTIDE SEQUENCE [LARGE SCALE GENOMIC DNA]</scope>
    <source>
        <strain evidence="4 5">H1304</strain>
    </source>
</reference>
<evidence type="ECO:0000256" key="1">
    <source>
        <dbReference type="ARBA" id="ARBA00022801"/>
    </source>
</evidence>
<evidence type="ECO:0000313" key="5">
    <source>
        <dbReference type="Proteomes" id="UP000234881"/>
    </source>
</evidence>
<comment type="cofactor">
    <cofactor evidence="2">
        <name>a divalent metal cation</name>
        <dbReference type="ChEBI" id="CHEBI:60240"/>
    </cofactor>
</comment>
<feature type="short sequence motif" description="Nudix box" evidence="2">
    <location>
        <begin position="47"/>
        <end position="68"/>
    </location>
</feature>
<evidence type="ECO:0000256" key="2">
    <source>
        <dbReference type="HAMAP-Rule" id="MF_00298"/>
    </source>
</evidence>
<dbReference type="PANTHER" id="PTHR11839">
    <property type="entry name" value="UDP/ADP-SUGAR PYROPHOSPHATASE"/>
    <property type="match status" value="1"/>
</dbReference>
<dbReference type="EC" id="3.6.1.-" evidence="2"/>
<proteinExistence type="inferred from homology"/>
<evidence type="ECO:0000313" key="4">
    <source>
        <dbReference type="EMBL" id="PLW76410.1"/>
    </source>
</evidence>
<comment type="caution">
    <text evidence="4">The sequence shown here is derived from an EMBL/GenBank/DDBJ whole genome shotgun (WGS) entry which is preliminary data.</text>
</comment>
<sequence length="167" mass="19257">MVSRDKLPYRDCVGICVINQDKKVWLGDRLGSTELQKSNYTWQMPQGGIDKGEDPLVAAKRELFEETSIQTISLLKEAPDWLYYDLPDDLLGIGLKGKFRGQRQRWFAFHFDGDESEINVLAPGDGNQHQEFQGWRWESLHVVPNLIVPFKRDVYTQVANVFSELVI</sequence>
<dbReference type="SUPFAM" id="SSF55811">
    <property type="entry name" value="Nudix"/>
    <property type="match status" value="1"/>
</dbReference>
<dbReference type="GO" id="GO:0019693">
    <property type="term" value="P:ribose phosphate metabolic process"/>
    <property type="evidence" value="ECO:0007669"/>
    <property type="project" value="TreeGrafter"/>
</dbReference>
<comment type="function">
    <text evidence="2">Accelerates the degradation of transcripts by removing pyrophosphate from the 5'-end of triphosphorylated RNA, leading to a more labile monophosphorylated state that can stimulate subsequent ribonuclease cleavage.</text>
</comment>
<dbReference type="CDD" id="cd03671">
    <property type="entry name" value="NUDIX_Ap4A_hydrolase_plant_like"/>
    <property type="match status" value="1"/>
</dbReference>
<dbReference type="GO" id="GO:0006753">
    <property type="term" value="P:nucleoside phosphate metabolic process"/>
    <property type="evidence" value="ECO:0007669"/>
    <property type="project" value="TreeGrafter"/>
</dbReference>
<dbReference type="AlphaFoldDB" id="A0A2N5XPQ4"/>
<dbReference type="InterPro" id="IPR015797">
    <property type="entry name" value="NUDIX_hydrolase-like_dom_sf"/>
</dbReference>
<dbReference type="InterPro" id="IPR022927">
    <property type="entry name" value="RppH"/>
</dbReference>
<protein>
    <recommendedName>
        <fullName evidence="2">RNA pyrophosphohydrolase</fullName>
        <ecNumber evidence="2">3.6.1.-</ecNumber>
    </recommendedName>
    <alternativeName>
        <fullName evidence="2">(Di)nucleoside polyphosphate hydrolase</fullName>
    </alternativeName>
</protein>
<dbReference type="PANTHER" id="PTHR11839:SF22">
    <property type="entry name" value="NUDIX HYDROLASE 26, CHLOROPLASTIC"/>
    <property type="match status" value="1"/>
</dbReference>
<dbReference type="InterPro" id="IPR000086">
    <property type="entry name" value="NUDIX_hydrolase_dom"/>
</dbReference>
<evidence type="ECO:0000259" key="3">
    <source>
        <dbReference type="PROSITE" id="PS51462"/>
    </source>
</evidence>
<dbReference type="RefSeq" id="WP_101534845.1">
    <property type="nucleotide sequence ID" value="NZ_PKUQ01000031.1"/>
</dbReference>
<dbReference type="HAMAP" id="MF_00298">
    <property type="entry name" value="Nudix_RppH"/>
    <property type="match status" value="1"/>
</dbReference>
<keyword evidence="5" id="KW-1185">Reference proteome</keyword>
<dbReference type="GO" id="GO:0034432">
    <property type="term" value="F:bis(5'-adenosyl)-pentaphosphatase activity"/>
    <property type="evidence" value="ECO:0007669"/>
    <property type="project" value="TreeGrafter"/>
</dbReference>
<keyword evidence="1 2" id="KW-0378">Hydrolase</keyword>
<dbReference type="OrthoDB" id="9816040at2"/>
<organism evidence="4 5">
    <name type="scientific">Cohaesibacter celericrescens</name>
    <dbReference type="NCBI Taxonomy" id="2067669"/>
    <lineage>
        <taxon>Bacteria</taxon>
        <taxon>Pseudomonadati</taxon>
        <taxon>Pseudomonadota</taxon>
        <taxon>Alphaproteobacteria</taxon>
        <taxon>Hyphomicrobiales</taxon>
        <taxon>Cohaesibacteraceae</taxon>
    </lineage>
</organism>
<dbReference type="NCBIfam" id="NF001938">
    <property type="entry name" value="PRK00714.1-5"/>
    <property type="match status" value="1"/>
</dbReference>
<name>A0A2N5XPQ4_9HYPH</name>
<dbReference type="Pfam" id="PF00293">
    <property type="entry name" value="NUDIX"/>
    <property type="match status" value="1"/>
</dbReference>
<dbReference type="PROSITE" id="PS51462">
    <property type="entry name" value="NUDIX"/>
    <property type="match status" value="1"/>
</dbReference>
<dbReference type="Gene3D" id="3.90.79.10">
    <property type="entry name" value="Nucleoside Triphosphate Pyrophosphohydrolase"/>
    <property type="match status" value="1"/>
</dbReference>
<gene>
    <name evidence="2" type="primary">rppH</name>
    <name evidence="2" type="synonym">nudH</name>
    <name evidence="4" type="ORF">C0081_16155</name>
</gene>
<comment type="similarity">
    <text evidence="2">Belongs to the Nudix hydrolase family. RppH subfamily.</text>
</comment>
<feature type="domain" description="Nudix hydrolase" evidence="3">
    <location>
        <begin position="8"/>
        <end position="160"/>
    </location>
</feature>
<dbReference type="EMBL" id="PKUQ01000031">
    <property type="protein sequence ID" value="PLW76410.1"/>
    <property type="molecule type" value="Genomic_DNA"/>
</dbReference>
<dbReference type="Proteomes" id="UP000234881">
    <property type="component" value="Unassembled WGS sequence"/>
</dbReference>